<reference evidence="1" key="1">
    <citation type="submission" date="2020-03" db="EMBL/GenBank/DDBJ databases">
        <title>The deep terrestrial virosphere.</title>
        <authorList>
            <person name="Holmfeldt K."/>
            <person name="Nilsson E."/>
            <person name="Simone D."/>
            <person name="Lopez-Fernandez M."/>
            <person name="Wu X."/>
            <person name="de Brujin I."/>
            <person name="Lundin D."/>
            <person name="Andersson A."/>
            <person name="Bertilsson S."/>
            <person name="Dopson M."/>
        </authorList>
    </citation>
    <scope>NUCLEOTIDE SEQUENCE</scope>
    <source>
        <strain evidence="2">MM415A02836</strain>
        <strain evidence="1">MM415B01632</strain>
        <strain evidence="3">TM448B05652</strain>
    </source>
</reference>
<accession>A0A6M3IJG9</accession>
<dbReference type="EMBL" id="MT141934">
    <property type="protein sequence ID" value="QJA72220.1"/>
    <property type="molecule type" value="Genomic_DNA"/>
</dbReference>
<dbReference type="EMBL" id="MT145135">
    <property type="protein sequence ID" value="QJI03963.1"/>
    <property type="molecule type" value="Genomic_DNA"/>
</dbReference>
<evidence type="ECO:0000313" key="1">
    <source>
        <dbReference type="EMBL" id="QJA57481.1"/>
    </source>
</evidence>
<evidence type="ECO:0000313" key="3">
    <source>
        <dbReference type="EMBL" id="QJI03963.1"/>
    </source>
</evidence>
<evidence type="ECO:0000313" key="2">
    <source>
        <dbReference type="EMBL" id="QJA72220.1"/>
    </source>
</evidence>
<protein>
    <submittedName>
        <fullName evidence="1">Uncharacterized protein</fullName>
    </submittedName>
</protein>
<dbReference type="AlphaFoldDB" id="A0A6M3IJG9"/>
<dbReference type="EMBL" id="MT141275">
    <property type="protein sequence ID" value="QJA57481.1"/>
    <property type="molecule type" value="Genomic_DNA"/>
</dbReference>
<gene>
    <name evidence="2" type="ORF">MM415A02836_0004</name>
    <name evidence="1" type="ORF">MM415B01632_0029</name>
    <name evidence="3" type="ORF">TM448B05652_0004</name>
</gene>
<proteinExistence type="predicted"/>
<name>A0A6M3IJG9_9ZZZZ</name>
<organism evidence="1">
    <name type="scientific">viral metagenome</name>
    <dbReference type="NCBI Taxonomy" id="1070528"/>
    <lineage>
        <taxon>unclassified sequences</taxon>
        <taxon>metagenomes</taxon>
        <taxon>organismal metagenomes</taxon>
    </lineage>
</organism>
<sequence length="53" mass="5992">MAEKTKAQKMLEVIDGHGTTYVEGLITDHELCLMILNVVTEYLYNSMKMGKIS</sequence>